<evidence type="ECO:0000256" key="2">
    <source>
        <dbReference type="RuleBase" id="RU003860"/>
    </source>
</evidence>
<dbReference type="InterPro" id="IPR036065">
    <property type="entry name" value="BolA-like_sf"/>
</dbReference>
<dbReference type="EMBL" id="CP047289">
    <property type="protein sequence ID" value="QUS35587.1"/>
    <property type="molecule type" value="Genomic_DNA"/>
</dbReference>
<accession>A0A8J8MSD7</accession>
<evidence type="ECO:0000313" key="3">
    <source>
        <dbReference type="EMBL" id="QUS35587.1"/>
    </source>
</evidence>
<dbReference type="KEGG" id="fap:GR316_04465"/>
<dbReference type="SUPFAM" id="SSF82657">
    <property type="entry name" value="BolA-like"/>
    <property type="match status" value="1"/>
</dbReference>
<keyword evidence="4" id="KW-1185">Reference proteome</keyword>
<protein>
    <submittedName>
        <fullName evidence="3">BolA/IbaG family iron-sulfur metabolism protein</fullName>
    </submittedName>
</protein>
<organism evidence="3 4">
    <name type="scientific">Falsirhodobacter algicola</name>
    <dbReference type="NCBI Taxonomy" id="2692330"/>
    <lineage>
        <taxon>Bacteria</taxon>
        <taxon>Pseudomonadati</taxon>
        <taxon>Pseudomonadota</taxon>
        <taxon>Alphaproteobacteria</taxon>
        <taxon>Rhodobacterales</taxon>
        <taxon>Paracoccaceae</taxon>
        <taxon>Falsirhodobacter</taxon>
    </lineage>
</organism>
<proteinExistence type="inferred from homology"/>
<reference evidence="3" key="1">
    <citation type="submission" date="2020-01" db="EMBL/GenBank/DDBJ databases">
        <authorList>
            <person name="Yang Y."/>
            <person name="Kwon Y.M."/>
        </authorList>
    </citation>
    <scope>NUCLEOTIDE SEQUENCE</scope>
    <source>
        <strain evidence="3">PG104</strain>
    </source>
</reference>
<gene>
    <name evidence="3" type="ORF">GR316_04465</name>
</gene>
<evidence type="ECO:0000256" key="1">
    <source>
        <dbReference type="ARBA" id="ARBA00005578"/>
    </source>
</evidence>
<dbReference type="InterPro" id="IPR002634">
    <property type="entry name" value="BolA"/>
</dbReference>
<dbReference type="AlphaFoldDB" id="A0A8J8MSD7"/>
<dbReference type="PANTHER" id="PTHR46229:SF2">
    <property type="entry name" value="BOLA-LIKE PROTEIN 1"/>
    <property type="match status" value="1"/>
</dbReference>
<dbReference type="InterPro" id="IPR050961">
    <property type="entry name" value="BolA/IbaG_stress_morph_reg"/>
</dbReference>
<dbReference type="PANTHER" id="PTHR46229">
    <property type="entry name" value="BOLA TRANSCRIPTION REGULATOR"/>
    <property type="match status" value="1"/>
</dbReference>
<evidence type="ECO:0000313" key="4">
    <source>
        <dbReference type="Proteomes" id="UP000679284"/>
    </source>
</evidence>
<dbReference type="Gene3D" id="3.30.300.90">
    <property type="entry name" value="BolA-like"/>
    <property type="match status" value="1"/>
</dbReference>
<dbReference type="RefSeq" id="WP_211784834.1">
    <property type="nucleotide sequence ID" value="NZ_CP047289.1"/>
</dbReference>
<dbReference type="PIRSF" id="PIRSF003113">
    <property type="entry name" value="BolA"/>
    <property type="match status" value="1"/>
</dbReference>
<name>A0A8J8MSD7_9RHOB</name>
<dbReference type="Proteomes" id="UP000679284">
    <property type="component" value="Chromosome"/>
</dbReference>
<comment type="similarity">
    <text evidence="1 2">Belongs to the BolA/IbaG family.</text>
</comment>
<sequence>MRTVDEIHERLTAAFTPTVLEVEDESEMHRGHSGFREGGESHFRVVIRAPALAGMGRIARHRAIHQALGPIMTRIHALAVDAA</sequence>
<dbReference type="Pfam" id="PF01722">
    <property type="entry name" value="BolA"/>
    <property type="match status" value="1"/>
</dbReference>